<evidence type="ECO:0000259" key="4">
    <source>
        <dbReference type="Pfam" id="PF00171"/>
    </source>
</evidence>
<dbReference type="InterPro" id="IPR016161">
    <property type="entry name" value="Ald_DH/histidinol_DH"/>
</dbReference>
<evidence type="ECO:0000256" key="1">
    <source>
        <dbReference type="ARBA" id="ARBA00009986"/>
    </source>
</evidence>
<dbReference type="Proteomes" id="UP000051401">
    <property type="component" value="Unassembled WGS sequence"/>
</dbReference>
<dbReference type="EMBL" id="CP031598">
    <property type="protein sequence ID" value="QEW25188.1"/>
    <property type="molecule type" value="Genomic_DNA"/>
</dbReference>
<feature type="domain" description="Aldehyde dehydrogenase" evidence="4">
    <location>
        <begin position="34"/>
        <end position="491"/>
    </location>
</feature>
<evidence type="ECO:0000256" key="2">
    <source>
        <dbReference type="ARBA" id="ARBA00023002"/>
    </source>
</evidence>
<dbReference type="InterPro" id="IPR016163">
    <property type="entry name" value="Ald_DH_C"/>
</dbReference>
<evidence type="ECO:0000256" key="3">
    <source>
        <dbReference type="ARBA" id="ARBA00023097"/>
    </source>
</evidence>
<dbReference type="FunFam" id="3.40.605.10:FF:000001">
    <property type="entry name" value="Aldehyde dehydrogenase 1"/>
    <property type="match status" value="1"/>
</dbReference>
<accession>A0A0T5P3L4</accession>
<dbReference type="InterPro" id="IPR016162">
    <property type="entry name" value="Ald_DH_N"/>
</dbReference>
<dbReference type="FunFam" id="3.40.605.10:FF:000026">
    <property type="entry name" value="Aldehyde dehydrogenase, putative"/>
    <property type="match status" value="1"/>
</dbReference>
<organism evidence="5 7">
    <name type="scientific">Roseovarius indicus</name>
    <dbReference type="NCBI Taxonomy" id="540747"/>
    <lineage>
        <taxon>Bacteria</taxon>
        <taxon>Pseudomonadati</taxon>
        <taxon>Pseudomonadota</taxon>
        <taxon>Alphaproteobacteria</taxon>
        <taxon>Rhodobacterales</taxon>
        <taxon>Roseobacteraceae</taxon>
        <taxon>Roseovarius</taxon>
    </lineage>
</organism>
<reference evidence="6 8" key="2">
    <citation type="submission" date="2018-08" db="EMBL/GenBank/DDBJ databases">
        <title>Genetic Globetrotter - A new plasmid hitch-hiking vast phylogenetic and geographic distances.</title>
        <authorList>
            <person name="Vollmers J."/>
            <person name="Petersen J."/>
        </authorList>
    </citation>
    <scope>NUCLEOTIDE SEQUENCE [LARGE SCALE GENOMIC DNA]</scope>
    <source>
        <strain evidence="6 8">DSM 26383</strain>
    </source>
</reference>
<proteinExistence type="inferred from homology"/>
<keyword evidence="2 6" id="KW-0560">Oxidoreductase</keyword>
<name>A0A0T5P3L4_9RHOB</name>
<dbReference type="EMBL" id="LAXI01000019">
    <property type="protein sequence ID" value="KRS15765.1"/>
    <property type="molecule type" value="Genomic_DNA"/>
</dbReference>
<dbReference type="Proteomes" id="UP000325785">
    <property type="component" value="Chromosome"/>
</dbReference>
<dbReference type="AlphaFoldDB" id="A0A0T5P3L4"/>
<evidence type="ECO:0000313" key="6">
    <source>
        <dbReference type="EMBL" id="QEW25188.1"/>
    </source>
</evidence>
<dbReference type="InterPro" id="IPR015590">
    <property type="entry name" value="Aldehyde_DH_dom"/>
</dbReference>
<dbReference type="InterPro" id="IPR016160">
    <property type="entry name" value="Ald_DH_CS_CYS"/>
</dbReference>
<protein>
    <submittedName>
        <fullName evidence="5 6">Aldehyde dehydrogenase</fullName>
        <ecNumber evidence="6">1.2.1.5</ecNumber>
    </submittedName>
</protein>
<dbReference type="PROSITE" id="PS00070">
    <property type="entry name" value="ALDEHYDE_DEHYDR_CYS"/>
    <property type="match status" value="1"/>
</dbReference>
<comment type="similarity">
    <text evidence="1">Belongs to the aldehyde dehydrogenase family.</text>
</comment>
<dbReference type="KEGG" id="rid:RIdsm_00973"/>
<evidence type="ECO:0000313" key="7">
    <source>
        <dbReference type="Proteomes" id="UP000051401"/>
    </source>
</evidence>
<evidence type="ECO:0000313" key="5">
    <source>
        <dbReference type="EMBL" id="KRS15765.1"/>
    </source>
</evidence>
<dbReference type="Gene3D" id="3.40.605.10">
    <property type="entry name" value="Aldehyde Dehydrogenase, Chain A, domain 1"/>
    <property type="match status" value="1"/>
</dbReference>
<evidence type="ECO:0000313" key="8">
    <source>
        <dbReference type="Proteomes" id="UP000325785"/>
    </source>
</evidence>
<dbReference type="GO" id="GO:0004030">
    <property type="term" value="F:aldehyde dehydrogenase [NAD(P)+] activity"/>
    <property type="evidence" value="ECO:0007669"/>
    <property type="project" value="UniProtKB-EC"/>
</dbReference>
<dbReference type="STRING" id="540747.SAMN04488031_10676"/>
<dbReference type="FunFam" id="3.40.309.10:FF:000012">
    <property type="entry name" value="Betaine aldehyde dehydrogenase"/>
    <property type="match status" value="1"/>
</dbReference>
<dbReference type="CDD" id="cd07112">
    <property type="entry name" value="ALDH_GABALDH-PuuC"/>
    <property type="match status" value="1"/>
</dbReference>
<dbReference type="Gene3D" id="3.40.309.10">
    <property type="entry name" value="Aldehyde Dehydrogenase, Chain A, domain 2"/>
    <property type="match status" value="1"/>
</dbReference>
<dbReference type="EC" id="1.2.1.5" evidence="6"/>
<reference evidence="5 7" key="1">
    <citation type="submission" date="2015-04" db="EMBL/GenBank/DDBJ databases">
        <title>The draft genome sequence of Roseovarius indicus B108T.</title>
        <authorList>
            <person name="Li G."/>
            <person name="Lai Q."/>
            <person name="Shao Z."/>
            <person name="Yan P."/>
        </authorList>
    </citation>
    <scope>NUCLEOTIDE SEQUENCE [LARGE SCALE GENOMIC DNA]</scope>
    <source>
        <strain evidence="5 7">B108</strain>
    </source>
</reference>
<dbReference type="OrthoDB" id="9812625at2"/>
<keyword evidence="3" id="KW-0558">Oxidation</keyword>
<gene>
    <name evidence="6" type="primary">puuC_2</name>
    <name evidence="6" type="ORF">RIdsm_00973</name>
    <name evidence="5" type="ORF">XM52_22170</name>
</gene>
<sequence>MTKSMTNHRHLLDDLTIQDKAIVGGDLCQSLSGESFNVIDPSTGKTHVDITHCGPEDVDLAEKSARRAFEAGAWSRISATERKTTLMRLAGLMRDHAEELALLETLCVGKPINDARNVDIPASCNTLAWFAEAADKVYGEVAPSDDNSLGFVEHEPLGVIGAVVPWNLPLLMTVWKIGPALATGNSVILKPAEQSPLSALRLGQLALEAGIPEGVLNIVPGYGETVGKALGLHPGVDAIGFTGSAEVGKLFLTYSGQSNMKRIWPECGGKSPHIVTRNCKDLKKAAAAVATGIFFNQGQVCNAGSRLLVDRQIKQEFLALVREASSDLIPDDPFLTTTKLGAIVSRPQMERVLSYIEAGRSEGADLVMGGKQVRKDSGGYFVEPTIFDNVSNDMTIARDEIFGPVLATISFDTLDEAIAIANDSIYGLGAGIWTDDLDEALTASKRLHAGTVWINNFDDANVTVPFGGFKQSGFGRDKSLHALSKYTDLKTTWIAK</sequence>
<dbReference type="PATRIC" id="fig|540747.5.peg.2214"/>
<dbReference type="Pfam" id="PF00171">
    <property type="entry name" value="Aldedh"/>
    <property type="match status" value="1"/>
</dbReference>
<dbReference type="SUPFAM" id="SSF53720">
    <property type="entry name" value="ALDH-like"/>
    <property type="match status" value="1"/>
</dbReference>
<dbReference type="PANTHER" id="PTHR11699">
    <property type="entry name" value="ALDEHYDE DEHYDROGENASE-RELATED"/>
    <property type="match status" value="1"/>
</dbReference>
<keyword evidence="7" id="KW-1185">Reference proteome</keyword>